<dbReference type="PANTHER" id="PTHR34144">
    <property type="entry name" value="CHROMOSOME 8, WHOLE GENOME SHOTGUN SEQUENCE"/>
    <property type="match status" value="1"/>
</dbReference>
<feature type="transmembrane region" description="Helical" evidence="1">
    <location>
        <begin position="87"/>
        <end position="104"/>
    </location>
</feature>
<name>A0AA39JC72_9AGAR</name>
<dbReference type="AlphaFoldDB" id="A0AA39JC72"/>
<sequence>MRDTYYYRKHRRNLIATLLHYHPVLIACAAFSISTAIFFAYHLGYFSTFLIYLPFATVCVPALTIFDAAHISNWSRWTPRRRTRFRLCFIWCLFLLLAPTYPYSSHLRNDAPISPLPSNGTYYIAANLYNSAKVLPTWTKEMKLLIDHIGRQNAFVSIYESNSDDGTQEILRMFQKELDERGVGNHIVVQEGIRDRWGLNSPDRISYMADIRNKVLEPLRVMGDQDGKTFTKVLFFNDVYFDWRAIVRLIHTKNGDYDLACALDFDGVGLYDMYVFLCYATFPPYTSISWVVRDACGRTAKEIWPYFSSDSRAVKSLRKGEPIEVASCWNGVAVFDATWFLAGSLPKLDRSKPTPTGDYLPPLPLRFRGSTECTSSECYLIAIDMHFWNTPHRPKIYVNPQVNVAYDSLNFLFHTKLEHLALSHPWRLVWQDWIGHRMFGWLSDWIWLKEDRCSGKHGSEVFVEADYCK</sequence>
<evidence type="ECO:0000313" key="2">
    <source>
        <dbReference type="EMBL" id="KAK0440065.1"/>
    </source>
</evidence>
<evidence type="ECO:0000256" key="1">
    <source>
        <dbReference type="SAM" id="Phobius"/>
    </source>
</evidence>
<protein>
    <submittedName>
        <fullName evidence="2">Capsular associated protein</fullName>
    </submittedName>
</protein>
<proteinExistence type="predicted"/>
<dbReference type="Pfam" id="PF11735">
    <property type="entry name" value="CAP59_mtransfer"/>
    <property type="match status" value="1"/>
</dbReference>
<keyword evidence="3" id="KW-1185">Reference proteome</keyword>
<feature type="transmembrane region" description="Helical" evidence="1">
    <location>
        <begin position="49"/>
        <end position="66"/>
    </location>
</feature>
<dbReference type="PROSITE" id="PS51257">
    <property type="entry name" value="PROKAR_LIPOPROTEIN"/>
    <property type="match status" value="1"/>
</dbReference>
<feature type="transmembrane region" description="Helical" evidence="1">
    <location>
        <begin position="21"/>
        <end position="43"/>
    </location>
</feature>
<evidence type="ECO:0000313" key="3">
    <source>
        <dbReference type="Proteomes" id="UP001175226"/>
    </source>
</evidence>
<dbReference type="EMBL" id="JAUEPT010000035">
    <property type="protein sequence ID" value="KAK0440065.1"/>
    <property type="molecule type" value="Genomic_DNA"/>
</dbReference>
<dbReference type="Proteomes" id="UP001175226">
    <property type="component" value="Unassembled WGS sequence"/>
</dbReference>
<dbReference type="InterPro" id="IPR021047">
    <property type="entry name" value="Mannosyltransferase_CMT1"/>
</dbReference>
<keyword evidence="1" id="KW-0812">Transmembrane</keyword>
<comment type="caution">
    <text evidence="2">The sequence shown here is derived from an EMBL/GenBank/DDBJ whole genome shotgun (WGS) entry which is preliminary data.</text>
</comment>
<organism evidence="2 3">
    <name type="scientific">Armillaria borealis</name>
    <dbReference type="NCBI Taxonomy" id="47425"/>
    <lineage>
        <taxon>Eukaryota</taxon>
        <taxon>Fungi</taxon>
        <taxon>Dikarya</taxon>
        <taxon>Basidiomycota</taxon>
        <taxon>Agaricomycotina</taxon>
        <taxon>Agaricomycetes</taxon>
        <taxon>Agaricomycetidae</taxon>
        <taxon>Agaricales</taxon>
        <taxon>Marasmiineae</taxon>
        <taxon>Physalacriaceae</taxon>
        <taxon>Armillaria</taxon>
    </lineage>
</organism>
<dbReference type="PANTHER" id="PTHR34144:SF7">
    <property type="entry name" value="EXPORT PROTEIN (CAP59), PUTATIVE (AFU_ORTHOLOGUE AFUA_7G05020)-RELATED"/>
    <property type="match status" value="1"/>
</dbReference>
<keyword evidence="1" id="KW-1133">Transmembrane helix</keyword>
<reference evidence="2" key="1">
    <citation type="submission" date="2023-06" db="EMBL/GenBank/DDBJ databases">
        <authorList>
            <consortium name="Lawrence Berkeley National Laboratory"/>
            <person name="Ahrendt S."/>
            <person name="Sahu N."/>
            <person name="Indic B."/>
            <person name="Wong-Bajracharya J."/>
            <person name="Merenyi Z."/>
            <person name="Ke H.-M."/>
            <person name="Monk M."/>
            <person name="Kocsube S."/>
            <person name="Drula E."/>
            <person name="Lipzen A."/>
            <person name="Balint B."/>
            <person name="Henrissat B."/>
            <person name="Andreopoulos B."/>
            <person name="Martin F.M."/>
            <person name="Harder C.B."/>
            <person name="Rigling D."/>
            <person name="Ford K.L."/>
            <person name="Foster G.D."/>
            <person name="Pangilinan J."/>
            <person name="Papanicolaou A."/>
            <person name="Barry K."/>
            <person name="LaButti K."/>
            <person name="Viragh M."/>
            <person name="Koriabine M."/>
            <person name="Yan M."/>
            <person name="Riley R."/>
            <person name="Champramary S."/>
            <person name="Plett K.L."/>
            <person name="Tsai I.J."/>
            <person name="Slot J."/>
            <person name="Sipos G."/>
            <person name="Plett J."/>
            <person name="Nagy L.G."/>
            <person name="Grigoriev I.V."/>
        </authorList>
    </citation>
    <scope>NUCLEOTIDE SEQUENCE</scope>
    <source>
        <strain evidence="2">FPL87.14</strain>
    </source>
</reference>
<gene>
    <name evidence="2" type="ORF">EV421DRAFT_804246</name>
</gene>
<accession>A0AA39JC72</accession>
<keyword evidence="1" id="KW-0472">Membrane</keyword>